<keyword evidence="2" id="KW-0966">Cell projection</keyword>
<evidence type="ECO:0000313" key="3">
    <source>
        <dbReference type="Proteomes" id="UP001364224"/>
    </source>
</evidence>
<protein>
    <submittedName>
        <fullName evidence="2">Flagellar biosynthesis GTPase FlhF</fullName>
    </submittedName>
</protein>
<dbReference type="Proteomes" id="UP001364224">
    <property type="component" value="Unassembled WGS sequence"/>
</dbReference>
<feature type="compositionally biased region" description="Basic and acidic residues" evidence="1">
    <location>
        <begin position="107"/>
        <end position="151"/>
    </location>
</feature>
<feature type="compositionally biased region" description="Basic and acidic residues" evidence="1">
    <location>
        <begin position="160"/>
        <end position="175"/>
    </location>
</feature>
<evidence type="ECO:0000256" key="1">
    <source>
        <dbReference type="SAM" id="MobiDB-lite"/>
    </source>
</evidence>
<evidence type="ECO:0000313" key="2">
    <source>
        <dbReference type="EMBL" id="MEH2560095.1"/>
    </source>
</evidence>
<keyword evidence="2" id="KW-0969">Cilium</keyword>
<accession>A0ABU8BNG0</accession>
<gene>
    <name evidence="2" type="ORF">V1286_007624</name>
</gene>
<proteinExistence type="predicted"/>
<feature type="compositionally biased region" description="Basic residues" evidence="1">
    <location>
        <begin position="92"/>
        <end position="106"/>
    </location>
</feature>
<name>A0ABU8BNG0_9BRAD</name>
<keyword evidence="3" id="KW-1185">Reference proteome</keyword>
<comment type="caution">
    <text evidence="2">The sequence shown here is derived from an EMBL/GenBank/DDBJ whole genome shotgun (WGS) entry which is preliminary data.</text>
</comment>
<organism evidence="2 3">
    <name type="scientific">Bradyrhizobium algeriense</name>
    <dbReference type="NCBI Taxonomy" id="634784"/>
    <lineage>
        <taxon>Bacteria</taxon>
        <taxon>Pseudomonadati</taxon>
        <taxon>Pseudomonadota</taxon>
        <taxon>Alphaproteobacteria</taxon>
        <taxon>Hyphomicrobiales</taxon>
        <taxon>Nitrobacteraceae</taxon>
        <taxon>Bradyrhizobium</taxon>
    </lineage>
</organism>
<feature type="region of interest" description="Disordered" evidence="1">
    <location>
        <begin position="73"/>
        <end position="192"/>
    </location>
</feature>
<dbReference type="EMBL" id="JAZHRV010000001">
    <property type="protein sequence ID" value="MEH2560095.1"/>
    <property type="molecule type" value="Genomic_DNA"/>
</dbReference>
<keyword evidence="2" id="KW-0282">Flagellum</keyword>
<reference evidence="2 3" key="1">
    <citation type="submission" date="2024-02" db="EMBL/GenBank/DDBJ databases">
        <title>Adaptive strategies in a cosmopolitan and abundant soil bacterium.</title>
        <authorList>
            <person name="Carini P."/>
        </authorList>
    </citation>
    <scope>NUCLEOTIDE SEQUENCE [LARGE SCALE GENOMIC DNA]</scope>
    <source>
        <strain evidence="2 3">AZCC 1608</strain>
    </source>
</reference>
<dbReference type="RefSeq" id="WP_334488911.1">
    <property type="nucleotide sequence ID" value="NZ_JAZHRV010000001.1"/>
</dbReference>
<sequence length="205" mass="22592">MAKKLKTYETSLGFFDLAIAAPSMKAALEAWGADSNLFHQGVATQSEDPDVIAATMAAPGVVLKRPVGSSGPFKAHAELPTHLAGGHGAKTSGRKSQSRRAQKPPRRGNDPAADRKAALAFEKEQNRRERERAKEEAAREKERERRQHAIDKAQGALDAARQKHEEKTAGIRAELEALEDESQAEEVRWEKERTRLEAALRRARG</sequence>